<dbReference type="OrthoDB" id="2016777at2"/>
<sequence>MKNKNGVFIGARALSDVQVKLIVPTYDNIINQIEEIRGQAKLINRKRDNSSKKQYNNTIGLFGERGTGKTSTMYTILNSLEAEGNKDIVLPIIEPDIYGDSTKILGAILGVLKKEMQALENEIEKNEIDNKEFSDFFNQCRFKESNELSRSYNEVLEYYCYKDAEYRNLIMKNYSDMETYKEKYSYILAPDYEFNNKLHSFVEELISVKRNLNKGEEPLIIITIDDIDLKTNKCRELIDAVMAYTCHPNIICFLSGDYEILSESITLALLENEKLATTSLVENNELFDSKHNLISRKKYLAHEYLKKVLPPAFRHNVIKWNFKSIPNFSFQVDKSGNETIYLHKKLDDLMGEDNIFKRKNKKSDEIFSEIPYVIFDKTPRGLINVFYYLSKYDKEEFVDDEKRFVFIKSLIDTIIYSSSDLIKDQSKIYEKHIKWGSNEENTIIDFKRLFTKKLSNSFKNELNSDKDKGKKDDKEDNNKEEKRKYINRYITFFILLQTTKELLPKANVVGYEEAKKYFFYLYKFNIGENILNVDVDKVNFNNEKFKDFMKDKNPIINDWIDQIIFNTDFKFALFFMEKLKNIIKIDDEKVKDLSVKEKRQIYLILCNLILDYDNGDMIKNWYLDREKYKHIIEFLDSVSREPIENEKIEKILNQYSFLKGKDYEMNIEYTENQIQLLQNPEKKDEKNNKAYKVYENYKKQLFYNYINKEKYKNNIIVVNNDQDLKNLDNESKSIIKILKKLDNNQNVKNNKTKIDELLRDEVHKKIDVVVGMINIIDINDENFKEEFRKFYNVEYNSKTVYRKTHEFIKSIIVEDGSEKEKVSIGDYIKIVEKLRYLGYKSTAWYGVIEARNLLETLQKEAYLDIEEPVFNFIIQEYIKYRNVNSAETEMIINLEQKKNSMKKALEEAFKKAKAEEELFYKEFDLELPEEEDNADANEY</sequence>
<dbReference type="AlphaFoldDB" id="A0A1M6GKQ2"/>
<proteinExistence type="predicted"/>
<protein>
    <submittedName>
        <fullName evidence="2">Uncharacterized protein</fullName>
    </submittedName>
</protein>
<dbReference type="InterPro" id="IPR027417">
    <property type="entry name" value="P-loop_NTPase"/>
</dbReference>
<keyword evidence="3" id="KW-1185">Reference proteome</keyword>
<evidence type="ECO:0000313" key="3">
    <source>
        <dbReference type="Proteomes" id="UP000184310"/>
    </source>
</evidence>
<dbReference type="RefSeq" id="WP_072985884.1">
    <property type="nucleotide sequence ID" value="NZ_FQZB01000006.1"/>
</dbReference>
<dbReference type="SUPFAM" id="SSF52540">
    <property type="entry name" value="P-loop containing nucleoside triphosphate hydrolases"/>
    <property type="match status" value="1"/>
</dbReference>
<dbReference type="EMBL" id="FQZB01000006">
    <property type="protein sequence ID" value="SHJ10508.1"/>
    <property type="molecule type" value="Genomic_DNA"/>
</dbReference>
<evidence type="ECO:0000256" key="1">
    <source>
        <dbReference type="SAM" id="Coils"/>
    </source>
</evidence>
<accession>A0A1M6GKQ2</accession>
<feature type="coiled-coil region" evidence="1">
    <location>
        <begin position="891"/>
        <end position="918"/>
    </location>
</feature>
<organism evidence="2 3">
    <name type="scientific">Clostridium cavendishii DSM 21758</name>
    <dbReference type="NCBI Taxonomy" id="1121302"/>
    <lineage>
        <taxon>Bacteria</taxon>
        <taxon>Bacillati</taxon>
        <taxon>Bacillota</taxon>
        <taxon>Clostridia</taxon>
        <taxon>Eubacteriales</taxon>
        <taxon>Clostridiaceae</taxon>
        <taxon>Clostridium</taxon>
    </lineage>
</organism>
<keyword evidence="1" id="KW-0175">Coiled coil</keyword>
<evidence type="ECO:0000313" key="2">
    <source>
        <dbReference type="EMBL" id="SHJ10508.1"/>
    </source>
</evidence>
<dbReference type="STRING" id="1121302.SAMN02745163_01315"/>
<gene>
    <name evidence="2" type="ORF">SAMN02745163_01315</name>
</gene>
<dbReference type="Proteomes" id="UP000184310">
    <property type="component" value="Unassembled WGS sequence"/>
</dbReference>
<name>A0A1M6GKQ2_9CLOT</name>
<dbReference type="Gene3D" id="3.40.50.300">
    <property type="entry name" value="P-loop containing nucleotide triphosphate hydrolases"/>
    <property type="match status" value="1"/>
</dbReference>
<reference evidence="2 3" key="1">
    <citation type="submission" date="2016-11" db="EMBL/GenBank/DDBJ databases">
        <authorList>
            <person name="Jaros S."/>
            <person name="Januszkiewicz K."/>
            <person name="Wedrychowicz H."/>
        </authorList>
    </citation>
    <scope>NUCLEOTIDE SEQUENCE [LARGE SCALE GENOMIC DNA]</scope>
    <source>
        <strain evidence="2 3">DSM 21758</strain>
    </source>
</reference>